<comment type="similarity">
    <text evidence="1">Belongs to the N-acetylmuramoyl-L-alanine amidase 2 family.</text>
</comment>
<comment type="caution">
    <text evidence="4">The sequence shown here is derived from an EMBL/GenBank/DDBJ whole genome shotgun (WGS) entry which is preliminary data.</text>
</comment>
<sequence length="264" mass="28746">MSLNILPRSAWTSTRNGRAGRPLSKSRVVGIACHYPAAGNVRLAGLSQSAVANRLRGWRSYHVSKGWADIGYNFALDGSGRVWDLTGFNVGAHAGTIGNPSRVGVLFVLGNDEEPPEAMVDAFRELRAHIRRTFPSANLVQGHQQVPGNSTACPGKPVMRAITSGRLTAAHAATPPKPQPVDNRPSVSVKRLRRAATVAGWTRGLVKRTRRERNRVRRALRAEGCKNYAAWQRKLGYKGRDANGVPGRVSLARLGDRYGFRVVA</sequence>
<dbReference type="SMART" id="SM00701">
    <property type="entry name" value="PGRP"/>
    <property type="match status" value="1"/>
</dbReference>
<accession>A0ABP8W551</accession>
<dbReference type="PANTHER" id="PTHR11022">
    <property type="entry name" value="PEPTIDOGLYCAN RECOGNITION PROTEIN"/>
    <property type="match status" value="1"/>
</dbReference>
<evidence type="ECO:0008006" key="6">
    <source>
        <dbReference type="Google" id="ProtNLM"/>
    </source>
</evidence>
<feature type="domain" description="N-acetylmuramoyl-L-alanine amidase" evidence="2">
    <location>
        <begin position="16"/>
        <end position="155"/>
    </location>
</feature>
<dbReference type="EMBL" id="BAABIM010000002">
    <property type="protein sequence ID" value="GAA4680595.1"/>
    <property type="molecule type" value="Genomic_DNA"/>
</dbReference>
<dbReference type="InterPro" id="IPR006619">
    <property type="entry name" value="PGRP_domain_met/bac"/>
</dbReference>
<protein>
    <recommendedName>
        <fullName evidence="6">N-acetylmuramoyl-L-alanine amidase</fullName>
    </recommendedName>
</protein>
<dbReference type="RefSeq" id="WP_345264757.1">
    <property type="nucleotide sequence ID" value="NZ_BAABIM010000002.1"/>
</dbReference>
<dbReference type="Proteomes" id="UP001500621">
    <property type="component" value="Unassembled WGS sequence"/>
</dbReference>
<evidence type="ECO:0000256" key="1">
    <source>
        <dbReference type="ARBA" id="ARBA00007553"/>
    </source>
</evidence>
<evidence type="ECO:0000259" key="3">
    <source>
        <dbReference type="SMART" id="SM00701"/>
    </source>
</evidence>
<keyword evidence="5" id="KW-1185">Reference proteome</keyword>
<dbReference type="Pfam" id="PF01510">
    <property type="entry name" value="Amidase_2"/>
    <property type="match status" value="1"/>
</dbReference>
<evidence type="ECO:0000313" key="4">
    <source>
        <dbReference type="EMBL" id="GAA4680595.1"/>
    </source>
</evidence>
<evidence type="ECO:0000259" key="2">
    <source>
        <dbReference type="SMART" id="SM00644"/>
    </source>
</evidence>
<organism evidence="4 5">
    <name type="scientific">Nocardioides nanhaiensis</name>
    <dbReference type="NCBI Taxonomy" id="1476871"/>
    <lineage>
        <taxon>Bacteria</taxon>
        <taxon>Bacillati</taxon>
        <taxon>Actinomycetota</taxon>
        <taxon>Actinomycetes</taxon>
        <taxon>Propionibacteriales</taxon>
        <taxon>Nocardioidaceae</taxon>
        <taxon>Nocardioides</taxon>
    </lineage>
</organism>
<dbReference type="InterPro" id="IPR015510">
    <property type="entry name" value="PGRP"/>
</dbReference>
<dbReference type="Gene3D" id="3.40.80.10">
    <property type="entry name" value="Peptidoglycan recognition protein-like"/>
    <property type="match status" value="1"/>
</dbReference>
<evidence type="ECO:0000313" key="5">
    <source>
        <dbReference type="Proteomes" id="UP001500621"/>
    </source>
</evidence>
<proteinExistence type="inferred from homology"/>
<dbReference type="PANTHER" id="PTHR11022:SF41">
    <property type="entry name" value="PEPTIDOGLYCAN-RECOGNITION PROTEIN LC-RELATED"/>
    <property type="match status" value="1"/>
</dbReference>
<dbReference type="InterPro" id="IPR002502">
    <property type="entry name" value="Amidase_domain"/>
</dbReference>
<dbReference type="InterPro" id="IPR036505">
    <property type="entry name" value="Amidase/PGRP_sf"/>
</dbReference>
<name>A0ABP8W551_9ACTN</name>
<dbReference type="CDD" id="cd06583">
    <property type="entry name" value="PGRP"/>
    <property type="match status" value="1"/>
</dbReference>
<dbReference type="SMART" id="SM00644">
    <property type="entry name" value="Ami_2"/>
    <property type="match status" value="1"/>
</dbReference>
<gene>
    <name evidence="4" type="ORF">GCM10023226_17200</name>
</gene>
<dbReference type="SUPFAM" id="SSF55846">
    <property type="entry name" value="N-acetylmuramoyl-L-alanine amidase-like"/>
    <property type="match status" value="1"/>
</dbReference>
<feature type="domain" description="Peptidoglycan recognition protein family" evidence="3">
    <location>
        <begin position="3"/>
        <end position="147"/>
    </location>
</feature>
<reference evidence="5" key="1">
    <citation type="journal article" date="2019" name="Int. J. Syst. Evol. Microbiol.">
        <title>The Global Catalogue of Microorganisms (GCM) 10K type strain sequencing project: providing services to taxonomists for standard genome sequencing and annotation.</title>
        <authorList>
            <consortium name="The Broad Institute Genomics Platform"/>
            <consortium name="The Broad Institute Genome Sequencing Center for Infectious Disease"/>
            <person name="Wu L."/>
            <person name="Ma J."/>
        </authorList>
    </citation>
    <scope>NUCLEOTIDE SEQUENCE [LARGE SCALE GENOMIC DNA]</scope>
    <source>
        <strain evidence="5">JCM 18127</strain>
    </source>
</reference>